<feature type="domain" description="3-hydroxyacyl-CoA dehydrogenase C-terminal" evidence="42">
    <location>
        <begin position="676"/>
        <end position="756"/>
    </location>
</feature>
<comment type="catalytic activity">
    <reaction evidence="23">
        <text>(3S)-hydroxydecanoyl-CoA + NAD(+) = 3-oxodecanoyl-CoA + NADH + H(+)</text>
        <dbReference type="Rhea" id="RHEA:31187"/>
        <dbReference type="ChEBI" id="CHEBI:15378"/>
        <dbReference type="ChEBI" id="CHEBI:57540"/>
        <dbReference type="ChEBI" id="CHEBI:57945"/>
        <dbReference type="ChEBI" id="CHEBI:62548"/>
        <dbReference type="ChEBI" id="CHEBI:62616"/>
    </reaction>
    <physiologicalReaction direction="left-to-right" evidence="23">
        <dbReference type="Rhea" id="RHEA:31188"/>
    </physiologicalReaction>
</comment>
<dbReference type="EnsemblMetazoa" id="tetur04g06130.1">
    <property type="protein sequence ID" value="tetur04g06130.1"/>
    <property type="gene ID" value="tetur04g06130"/>
</dbReference>
<comment type="catalytic activity">
    <reaction evidence="28">
        <text>(3S)-hydroxyoctanoyl-CoA = (2E)-octenoyl-CoA + H2O</text>
        <dbReference type="Rhea" id="RHEA:31199"/>
        <dbReference type="ChEBI" id="CHEBI:15377"/>
        <dbReference type="ChEBI" id="CHEBI:62242"/>
        <dbReference type="ChEBI" id="CHEBI:62617"/>
    </reaction>
    <physiologicalReaction direction="right-to-left" evidence="28">
        <dbReference type="Rhea" id="RHEA:31201"/>
    </physiologicalReaction>
</comment>
<keyword evidence="17" id="KW-0496">Mitochondrion</keyword>
<evidence type="ECO:0000256" key="26">
    <source>
        <dbReference type="ARBA" id="ARBA00050446"/>
    </source>
</evidence>
<comment type="catalytic activity">
    <reaction evidence="30">
        <text>(3S)-3-hydroxydodecanoyl-CoA = (2E)-dodecenoyl-CoA + H2O</text>
        <dbReference type="Rhea" id="RHEA:31075"/>
        <dbReference type="ChEBI" id="CHEBI:15377"/>
        <dbReference type="ChEBI" id="CHEBI:57330"/>
        <dbReference type="ChEBI" id="CHEBI:62558"/>
    </reaction>
    <physiologicalReaction direction="right-to-left" evidence="30">
        <dbReference type="Rhea" id="RHEA:31077"/>
    </physiologicalReaction>
</comment>
<evidence type="ECO:0000256" key="18">
    <source>
        <dbReference type="ARBA" id="ARBA00023136"/>
    </source>
</evidence>
<comment type="catalytic activity">
    <reaction evidence="21">
        <text>a (3S)-3-hydroxyacyl-CoA = a (2E)-enoyl-CoA + H2O</text>
        <dbReference type="Rhea" id="RHEA:16105"/>
        <dbReference type="ChEBI" id="CHEBI:15377"/>
        <dbReference type="ChEBI" id="CHEBI:57318"/>
        <dbReference type="ChEBI" id="CHEBI:58856"/>
        <dbReference type="EC" id="4.2.1.17"/>
    </reaction>
    <physiologicalReaction direction="right-to-left" evidence="21">
        <dbReference type="Rhea" id="RHEA:16107"/>
    </physiologicalReaction>
</comment>
<dbReference type="FunFam" id="3.90.226.10:FF:000011">
    <property type="entry name" value="Fatty acid oxidation complex subunit alpha"/>
    <property type="match status" value="1"/>
</dbReference>
<evidence type="ECO:0000256" key="11">
    <source>
        <dbReference type="ARBA" id="ARBA00022832"/>
    </source>
</evidence>
<dbReference type="InterPro" id="IPR008927">
    <property type="entry name" value="6-PGluconate_DH-like_C_sf"/>
</dbReference>
<evidence type="ECO:0000256" key="29">
    <source>
        <dbReference type="ARBA" id="ARBA00052224"/>
    </source>
</evidence>
<evidence type="ECO:0000256" key="31">
    <source>
        <dbReference type="ARBA" id="ARBA00052834"/>
    </source>
</evidence>
<feature type="site" description="Important for long-chain enoyl-CoA hydratase activity" evidence="41">
    <location>
        <position position="171"/>
    </location>
</feature>
<dbReference type="GO" id="GO:0004300">
    <property type="term" value="F:enoyl-CoA hydratase activity"/>
    <property type="evidence" value="ECO:0007669"/>
    <property type="project" value="UniProtKB-EC"/>
</dbReference>
<comment type="catalytic activity">
    <reaction evidence="26">
        <text>a long-chain (3S)-3-hydroxy fatty acyl-CoA + NAD(+) = a long-chain 3-oxo-fatty acyl-CoA + NADH + H(+)</text>
        <dbReference type="Rhea" id="RHEA:52656"/>
        <dbReference type="ChEBI" id="CHEBI:15378"/>
        <dbReference type="ChEBI" id="CHEBI:57540"/>
        <dbReference type="ChEBI" id="CHEBI:57945"/>
        <dbReference type="ChEBI" id="CHEBI:136757"/>
        <dbReference type="ChEBI" id="CHEBI:136758"/>
        <dbReference type="EC" id="1.1.1.211"/>
    </reaction>
    <physiologicalReaction direction="left-to-right" evidence="26">
        <dbReference type="Rhea" id="RHEA:52657"/>
    </physiologicalReaction>
</comment>
<keyword evidence="13" id="KW-0007">Acetylation</keyword>
<dbReference type="GO" id="GO:0016509">
    <property type="term" value="F:long-chain (3S)-3-hydroxyacyl-CoA dehydrogenase (NAD+) activity"/>
    <property type="evidence" value="ECO:0007669"/>
    <property type="project" value="UniProtKB-EC"/>
</dbReference>
<evidence type="ECO:0000256" key="30">
    <source>
        <dbReference type="ARBA" id="ARBA00052711"/>
    </source>
</evidence>
<dbReference type="SUPFAM" id="SSF52096">
    <property type="entry name" value="ClpP/crotonase"/>
    <property type="match status" value="1"/>
</dbReference>
<keyword evidence="10" id="KW-0999">Mitochondrion inner membrane</keyword>
<keyword evidence="8" id="KW-0597">Phosphoprotein</keyword>
<dbReference type="CDD" id="cd06558">
    <property type="entry name" value="crotonase-like"/>
    <property type="match status" value="1"/>
</dbReference>
<comment type="subcellular location">
    <subcellularLocation>
        <location evidence="2">Mitochondrion inner membrane</location>
    </subcellularLocation>
</comment>
<evidence type="ECO:0000256" key="24">
    <source>
        <dbReference type="ARBA" id="ARBA00049556"/>
    </source>
</evidence>
<dbReference type="Proteomes" id="UP000015104">
    <property type="component" value="Unassembled WGS sequence"/>
</dbReference>
<keyword evidence="11" id="KW-0276">Fatty acid metabolism</keyword>
<evidence type="ECO:0000259" key="42">
    <source>
        <dbReference type="Pfam" id="PF00725"/>
    </source>
</evidence>
<keyword evidence="12" id="KW-0809">Transit peptide</keyword>
<evidence type="ECO:0000256" key="33">
    <source>
        <dbReference type="ARBA" id="ARBA00052945"/>
    </source>
</evidence>
<comment type="catalytic activity">
    <reaction evidence="33">
        <text>(3S)-3-hydroxydodecanoyl-CoA + NAD(+) = 3-oxododecanoyl-CoA + NADH + H(+)</text>
        <dbReference type="Rhea" id="RHEA:31179"/>
        <dbReference type="ChEBI" id="CHEBI:15378"/>
        <dbReference type="ChEBI" id="CHEBI:57540"/>
        <dbReference type="ChEBI" id="CHEBI:57945"/>
        <dbReference type="ChEBI" id="CHEBI:62558"/>
        <dbReference type="ChEBI" id="CHEBI:62615"/>
    </reaction>
    <physiologicalReaction direction="left-to-right" evidence="33">
        <dbReference type="Rhea" id="RHEA:31180"/>
    </physiologicalReaction>
</comment>
<comment type="catalytic activity">
    <reaction evidence="22">
        <text>(3S)-hydroxyhexadecanoyl-CoA + NAD(+) = 3-oxohexadecanoyl-CoA + NADH + H(+)</text>
        <dbReference type="Rhea" id="RHEA:31159"/>
        <dbReference type="ChEBI" id="CHEBI:15378"/>
        <dbReference type="ChEBI" id="CHEBI:57349"/>
        <dbReference type="ChEBI" id="CHEBI:57540"/>
        <dbReference type="ChEBI" id="CHEBI:57945"/>
        <dbReference type="ChEBI" id="CHEBI:62613"/>
    </reaction>
    <physiologicalReaction direction="left-to-right" evidence="22">
        <dbReference type="Rhea" id="RHEA:31160"/>
    </physiologicalReaction>
</comment>
<dbReference type="GO" id="GO:0016740">
    <property type="term" value="F:transferase activity"/>
    <property type="evidence" value="ECO:0007669"/>
    <property type="project" value="UniProtKB-KW"/>
</dbReference>
<evidence type="ECO:0000256" key="4">
    <source>
        <dbReference type="ARBA" id="ARBA00007005"/>
    </source>
</evidence>
<dbReference type="GO" id="GO:0016507">
    <property type="term" value="C:mitochondrial fatty acid beta-oxidation multienzyme complex"/>
    <property type="evidence" value="ECO:0007669"/>
    <property type="project" value="InterPro"/>
</dbReference>
<dbReference type="GO" id="GO:0070403">
    <property type="term" value="F:NAD+ binding"/>
    <property type="evidence" value="ECO:0007669"/>
    <property type="project" value="InterPro"/>
</dbReference>
<dbReference type="Pfam" id="PF00378">
    <property type="entry name" value="ECH_1"/>
    <property type="match status" value="1"/>
</dbReference>
<evidence type="ECO:0000256" key="3">
    <source>
        <dbReference type="ARBA" id="ARBA00005005"/>
    </source>
</evidence>
<comment type="catalytic activity">
    <reaction evidence="31">
        <text>(3S)-hydroxytetradecanoyl-CoA + NAD(+) = 3-oxotetradecanoyl-CoA + NADH + H(+)</text>
        <dbReference type="Rhea" id="RHEA:31167"/>
        <dbReference type="ChEBI" id="CHEBI:15378"/>
        <dbReference type="ChEBI" id="CHEBI:57540"/>
        <dbReference type="ChEBI" id="CHEBI:57945"/>
        <dbReference type="ChEBI" id="CHEBI:62543"/>
        <dbReference type="ChEBI" id="CHEBI:62614"/>
    </reaction>
    <physiologicalReaction direction="left-to-right" evidence="31">
        <dbReference type="Rhea" id="RHEA:31168"/>
    </physiologicalReaction>
</comment>
<dbReference type="InterPro" id="IPR029045">
    <property type="entry name" value="ClpP/crotonase-like_dom_sf"/>
</dbReference>
<keyword evidence="19" id="KW-0456">Lyase</keyword>
<dbReference type="Gene3D" id="3.40.50.720">
    <property type="entry name" value="NAD(P)-binding Rossmann-like Domain"/>
    <property type="match status" value="1"/>
</dbReference>
<dbReference type="OrthoDB" id="10004768at2759"/>
<keyword evidence="9" id="KW-0808">Transferase</keyword>
<reference evidence="44" key="2">
    <citation type="submission" date="2015-06" db="UniProtKB">
        <authorList>
            <consortium name="EnsemblMetazoa"/>
        </authorList>
    </citation>
    <scope>IDENTIFICATION</scope>
</reference>
<evidence type="ECO:0000256" key="2">
    <source>
        <dbReference type="ARBA" id="ARBA00004273"/>
    </source>
</evidence>
<evidence type="ECO:0000256" key="37">
    <source>
        <dbReference type="ARBA" id="ARBA00068347"/>
    </source>
</evidence>
<evidence type="ECO:0000256" key="13">
    <source>
        <dbReference type="ARBA" id="ARBA00022990"/>
    </source>
</evidence>
<evidence type="ECO:0000256" key="38">
    <source>
        <dbReference type="ARBA" id="ARBA00077617"/>
    </source>
</evidence>
<proteinExistence type="inferred from homology"/>
<evidence type="ECO:0000256" key="25">
    <source>
        <dbReference type="ARBA" id="ARBA00050222"/>
    </source>
</evidence>
<evidence type="ECO:0000256" key="39">
    <source>
        <dbReference type="ARBA" id="ARBA00083277"/>
    </source>
</evidence>
<evidence type="ECO:0000256" key="8">
    <source>
        <dbReference type="ARBA" id="ARBA00022553"/>
    </source>
</evidence>
<evidence type="ECO:0000256" key="9">
    <source>
        <dbReference type="ARBA" id="ARBA00022679"/>
    </source>
</evidence>
<evidence type="ECO:0000256" key="15">
    <source>
        <dbReference type="ARBA" id="ARBA00023027"/>
    </source>
</evidence>
<keyword evidence="20" id="KW-0511">Multifunctional enzyme</keyword>
<evidence type="ECO:0000256" key="10">
    <source>
        <dbReference type="ARBA" id="ARBA00022792"/>
    </source>
</evidence>
<dbReference type="EC" id="1.1.1.211" evidence="36"/>
<dbReference type="InterPro" id="IPR036291">
    <property type="entry name" value="NAD(P)-bd_dom_sf"/>
</dbReference>
<dbReference type="HOGENOM" id="CLU_009834_16_1_1"/>
<evidence type="ECO:0000256" key="14">
    <source>
        <dbReference type="ARBA" id="ARBA00023002"/>
    </source>
</evidence>
<evidence type="ECO:0000256" key="32">
    <source>
        <dbReference type="ARBA" id="ARBA00052860"/>
    </source>
</evidence>
<comment type="catalytic activity">
    <reaction evidence="32">
        <text>1'-[1,2-di-(9Z,12Z-octadecadienoyl)-sn-glycero-3-phospho]-3'-[1-(9Z,12Z-octadecadienoyl)-sn-glycero-3-phospho]-glycerol + (9Z)-octadecenoyl-CoA = 1'-[1,2-di-(9Z,12Z-octadecadienoyl)-sn-glycero-3-phospho]-3'-[1-(9Z,12Z-octadecadienoyl)-2-(9Z-octadecenoyl)-sn-glycero-3-phospho]-glycerol + CoA</text>
        <dbReference type="Rhea" id="RHEA:43676"/>
        <dbReference type="ChEBI" id="CHEBI:57287"/>
        <dbReference type="ChEBI" id="CHEBI:57387"/>
        <dbReference type="ChEBI" id="CHEBI:83580"/>
        <dbReference type="ChEBI" id="CHEBI:83582"/>
    </reaction>
    <physiologicalReaction direction="left-to-right" evidence="32">
        <dbReference type="Rhea" id="RHEA:43677"/>
    </physiologicalReaction>
</comment>
<comment type="catalytic activity">
    <reaction evidence="24">
        <text>a (3S)-3-hydroxyacyl-CoA + NAD(+) = a 3-oxoacyl-CoA + NADH + H(+)</text>
        <dbReference type="Rhea" id="RHEA:22432"/>
        <dbReference type="ChEBI" id="CHEBI:15378"/>
        <dbReference type="ChEBI" id="CHEBI:57318"/>
        <dbReference type="ChEBI" id="CHEBI:57540"/>
        <dbReference type="ChEBI" id="CHEBI:57945"/>
        <dbReference type="ChEBI" id="CHEBI:90726"/>
        <dbReference type="EC" id="1.1.1.35"/>
    </reaction>
</comment>
<comment type="catalytic activity">
    <reaction evidence="25">
        <text>1'-[1,2-di-(9Z,12Z-octadecadienoyl)-sn-glycero-3-phospho]-3'-[1-(9Z,12Z-octadecadienoyl)-sn-glycero-3-phospho]-glycerol + (9Z,12Z)-octadecadienoyl-CoA = 1',3'-bis-[1,2-di-(9Z,12Z-octadecadienoyl)-sn-glycero-3-phospho]-glycerol + CoA</text>
        <dbReference type="Rhea" id="RHEA:43672"/>
        <dbReference type="ChEBI" id="CHEBI:57287"/>
        <dbReference type="ChEBI" id="CHEBI:57383"/>
        <dbReference type="ChEBI" id="CHEBI:83580"/>
        <dbReference type="ChEBI" id="CHEBI:83581"/>
    </reaction>
    <physiologicalReaction direction="left-to-right" evidence="25">
        <dbReference type="Rhea" id="RHEA:43673"/>
    </physiologicalReaction>
</comment>
<comment type="catalytic activity">
    <reaction evidence="27">
        <text>a 4-saturated-(3S)-3-hydroxyacyl-CoA = a (3E)-enoyl-CoA + H2O</text>
        <dbReference type="Rhea" id="RHEA:20724"/>
        <dbReference type="ChEBI" id="CHEBI:15377"/>
        <dbReference type="ChEBI" id="CHEBI:58521"/>
        <dbReference type="ChEBI" id="CHEBI:137480"/>
        <dbReference type="EC" id="4.2.1.17"/>
    </reaction>
    <physiologicalReaction direction="right-to-left" evidence="27">
        <dbReference type="Rhea" id="RHEA:20726"/>
    </physiologicalReaction>
</comment>
<comment type="catalytic activity">
    <reaction evidence="29">
        <text>(3S)-hydroxyoctanoyl-CoA + NAD(+) = 3-oxooctanoyl-CoA + NADH + H(+)</text>
        <dbReference type="Rhea" id="RHEA:31195"/>
        <dbReference type="ChEBI" id="CHEBI:15378"/>
        <dbReference type="ChEBI" id="CHEBI:57540"/>
        <dbReference type="ChEBI" id="CHEBI:57945"/>
        <dbReference type="ChEBI" id="CHEBI:62617"/>
        <dbReference type="ChEBI" id="CHEBI:62619"/>
    </reaction>
    <physiologicalReaction direction="left-to-right" evidence="29">
        <dbReference type="Rhea" id="RHEA:31196"/>
    </physiologicalReaction>
</comment>
<keyword evidence="16" id="KW-0443">Lipid metabolism</keyword>
<keyword evidence="15" id="KW-0520">NAD</keyword>
<dbReference type="PANTHER" id="PTHR43612">
    <property type="entry name" value="TRIFUNCTIONAL ENZYME SUBUNIT ALPHA"/>
    <property type="match status" value="1"/>
</dbReference>
<evidence type="ECO:0000256" key="19">
    <source>
        <dbReference type="ARBA" id="ARBA00023239"/>
    </source>
</evidence>
<dbReference type="OMA" id="ESTTIRW"/>
<dbReference type="KEGG" id="tut:107359547"/>
<dbReference type="InterPro" id="IPR012803">
    <property type="entry name" value="Fa_ox_alpha_mit"/>
</dbReference>
<dbReference type="UniPathway" id="UPA00659"/>
<dbReference type="EMBL" id="CAEY01001369">
    <property type="status" value="NOT_ANNOTATED_CDS"/>
    <property type="molecule type" value="Genomic_DNA"/>
</dbReference>
<comment type="pathway">
    <text evidence="3">Lipid metabolism; fatty acid beta-oxidation.</text>
</comment>
<evidence type="ECO:0000256" key="40">
    <source>
        <dbReference type="PIRSR" id="PIRSR612803-1"/>
    </source>
</evidence>
<dbReference type="SUPFAM" id="SSF48179">
    <property type="entry name" value="6-phosphogluconate dehydrogenase C-terminal domain-like"/>
    <property type="match status" value="2"/>
</dbReference>
<feature type="active site" description="For hydroxyacyl-coenzyme A dehydrogenase activity" evidence="40">
    <location>
        <position position="509"/>
    </location>
</feature>
<reference evidence="45" key="1">
    <citation type="submission" date="2011-08" db="EMBL/GenBank/DDBJ databases">
        <authorList>
            <person name="Rombauts S."/>
        </authorList>
    </citation>
    <scope>NUCLEOTIDE SEQUENCE</scope>
    <source>
        <strain evidence="45">London</strain>
    </source>
</reference>
<organism evidence="44 45">
    <name type="scientific">Tetranychus urticae</name>
    <name type="common">Two-spotted spider mite</name>
    <dbReference type="NCBI Taxonomy" id="32264"/>
    <lineage>
        <taxon>Eukaryota</taxon>
        <taxon>Metazoa</taxon>
        <taxon>Ecdysozoa</taxon>
        <taxon>Arthropoda</taxon>
        <taxon>Chelicerata</taxon>
        <taxon>Arachnida</taxon>
        <taxon>Acari</taxon>
        <taxon>Acariformes</taxon>
        <taxon>Trombidiformes</taxon>
        <taxon>Prostigmata</taxon>
        <taxon>Eleutherengona</taxon>
        <taxon>Raphignathae</taxon>
        <taxon>Tetranychoidea</taxon>
        <taxon>Tetranychidae</taxon>
        <taxon>Tetranychus</taxon>
    </lineage>
</organism>
<keyword evidence="14" id="KW-0560">Oxidoreductase</keyword>
<evidence type="ECO:0000256" key="27">
    <source>
        <dbReference type="ARBA" id="ARBA00051215"/>
    </source>
</evidence>
<feature type="site" description="Important for long-chain enoyl-CoA hydratase activity" evidence="41">
    <location>
        <position position="149"/>
    </location>
</feature>
<feature type="domain" description="3-hydroxyacyl-CoA dehydrogenase NAD binding" evidence="43">
    <location>
        <begin position="362"/>
        <end position="540"/>
    </location>
</feature>
<keyword evidence="45" id="KW-1185">Reference proteome</keyword>
<evidence type="ECO:0000256" key="6">
    <source>
        <dbReference type="ARBA" id="ARBA00012076"/>
    </source>
</evidence>
<evidence type="ECO:0000256" key="23">
    <source>
        <dbReference type="ARBA" id="ARBA00048361"/>
    </source>
</evidence>
<comment type="catalytic activity">
    <reaction evidence="1">
        <text>(3S)-hydroxyhexadecanoyl-CoA = (2E)-hexadecenoyl-CoA + H2O</text>
        <dbReference type="Rhea" id="RHEA:31163"/>
        <dbReference type="ChEBI" id="CHEBI:15377"/>
        <dbReference type="ChEBI" id="CHEBI:61526"/>
        <dbReference type="ChEBI" id="CHEBI:62613"/>
    </reaction>
    <physiologicalReaction direction="right-to-left" evidence="1">
        <dbReference type="Rhea" id="RHEA:31165"/>
    </physiologicalReaction>
</comment>
<dbReference type="Pfam" id="PF00725">
    <property type="entry name" value="3HCDH"/>
    <property type="match status" value="2"/>
</dbReference>
<dbReference type="Gene3D" id="3.90.226.10">
    <property type="entry name" value="2-enoyl-CoA Hydratase, Chain A, domain 1"/>
    <property type="match status" value="1"/>
</dbReference>
<evidence type="ECO:0000256" key="41">
    <source>
        <dbReference type="PIRSR" id="PIRSR612803-2"/>
    </source>
</evidence>
<feature type="domain" description="3-hydroxyacyl-CoA dehydrogenase C-terminal" evidence="42">
    <location>
        <begin position="543"/>
        <end position="638"/>
    </location>
</feature>
<dbReference type="InterPro" id="IPR050136">
    <property type="entry name" value="FA_oxidation_alpha_subunit"/>
</dbReference>
<comment type="subunit">
    <text evidence="35">Heterotetramer of 2 alpha/HADHA and 2 beta/HADHB subunits; forms the mitochondrial trifunctional enzyme. Also purified as higher order heterooligomers including a 4 alpha/HADHA and 4 beta/HADHB heterooligomer which physiological significance remains unclear. The mitochondrial trifunctional enzyme interacts with MTLN.</text>
</comment>
<evidence type="ECO:0000256" key="28">
    <source>
        <dbReference type="ARBA" id="ARBA00051877"/>
    </source>
</evidence>
<dbReference type="PANTHER" id="PTHR43612:SF3">
    <property type="entry name" value="TRIFUNCTIONAL ENZYME SUBUNIT ALPHA, MITOCHONDRIAL"/>
    <property type="match status" value="1"/>
</dbReference>
<evidence type="ECO:0000259" key="43">
    <source>
        <dbReference type="Pfam" id="PF02737"/>
    </source>
</evidence>
<evidence type="ECO:0000256" key="34">
    <source>
        <dbReference type="ARBA" id="ARBA00052989"/>
    </source>
</evidence>
<feature type="site" description="Important for hydroxyacyl-coenzyme A dehydrogenase activity" evidence="41">
    <location>
        <position position="497"/>
    </location>
</feature>
<comment type="catalytic activity">
    <reaction evidence="34">
        <text>1'-[1,2-di-(9Z,12Z-octadecadienoyl)-sn-glycero-3-phospho]-3'-[1-(9Z,12Z-octadecadienoyl)-sn-glycero-3-phospho]-glycerol + hexadecanoyl-CoA = 1'-[1,2-di-(9Z,12Z-octadecadienoyl)-sn-glycero-3-phospho]-3'-[1-(9Z,12Z-octadecadienoyl)-2-hexadecanoyl-sn-glycero-3-phospho]-glycerol + CoA</text>
        <dbReference type="Rhea" id="RHEA:43680"/>
        <dbReference type="ChEBI" id="CHEBI:57287"/>
        <dbReference type="ChEBI" id="CHEBI:57379"/>
        <dbReference type="ChEBI" id="CHEBI:83580"/>
        <dbReference type="ChEBI" id="CHEBI:83583"/>
    </reaction>
    <physiologicalReaction direction="left-to-right" evidence="34">
        <dbReference type="Rhea" id="RHEA:43681"/>
    </physiologicalReaction>
</comment>
<evidence type="ECO:0000256" key="5">
    <source>
        <dbReference type="ARBA" id="ARBA00008750"/>
    </source>
</evidence>
<evidence type="ECO:0000256" key="12">
    <source>
        <dbReference type="ARBA" id="ARBA00022946"/>
    </source>
</evidence>
<evidence type="ECO:0000256" key="17">
    <source>
        <dbReference type="ARBA" id="ARBA00023128"/>
    </source>
</evidence>
<dbReference type="NCBIfam" id="TIGR02441">
    <property type="entry name" value="fa_ox_alpha_mit"/>
    <property type="match status" value="1"/>
</dbReference>
<dbReference type="Pfam" id="PF02737">
    <property type="entry name" value="3HCDH_N"/>
    <property type="match status" value="1"/>
</dbReference>
<evidence type="ECO:0000256" key="22">
    <source>
        <dbReference type="ARBA" id="ARBA00047613"/>
    </source>
</evidence>
<evidence type="ECO:0000256" key="36">
    <source>
        <dbReference type="ARBA" id="ARBA00066806"/>
    </source>
</evidence>
<evidence type="ECO:0000256" key="1">
    <source>
        <dbReference type="ARBA" id="ARBA00000469"/>
    </source>
</evidence>
<dbReference type="FunFam" id="3.40.50.720:FF:000009">
    <property type="entry name" value="Fatty oxidation complex, alpha subunit"/>
    <property type="match status" value="1"/>
</dbReference>
<dbReference type="FunFam" id="1.10.1040.50:FF:000002">
    <property type="entry name" value="Trifunctional enzyme subunit alpha, mitochondrial"/>
    <property type="match status" value="1"/>
</dbReference>
<sequence length="764" mass="83293">MNIARLNILGTLRPTLSRLPGSYYSFGRHFTSTSDGNYVTCDVRNGVAVVKFSDPKEKVNSLSEGLTSEMKVHLDRLLTDSSIIAGVLISGKPSNFIVGADIGMLEKCKSAGEAETLARGGQEMLLRLRSSSKPIVAAIMGQCLGGGLEVAMNCHYRIAVKDKKTVLGLPEVMLGLLPGATGTQRLPALISLPEALTMMLTGKQVRADKAKKLGLVDLTVNPLGPGIKSPESLTLEYLEEVAVQIAEQLAKGKLTTNRTRPLPERIQALLFKNQWVRDNLVFAKAKQGVMKQTQGLYPAPLKILDVVKTGLERGEQAGLEAERRGFGELSQTPHSKSLIGLFRGQTLCKKNRFGKPAREPKTISVLGAGLMGAGIAAVSLDKGYDVVLKDMNANGLTRGDQQIQKIYGGYLKKKKITQSEKDVYLSRLNPTLNYADIANSDIVIEAVFEDIKVKHAVVKEVEKYVRPDCIFASNTSALPIAQIAEASQRPENVVGMHYFSPVDKMQLLEIITTDKTSKEAASQAVQVGLKQGKVVIVVKDGPGFYTTRILSFTMSEAFRLLQEGVEPTKLDKLSKAYGWPVGTATLLDEVGMDVGAHIGVYLEGIFKERIAGGTRELGDAIMASGFYGRKAGKGWYIYDNSAKKGSPRQMNPEALAILKRHSLTPKLENTDEQIQMRLIVRMVNEAILCLQEGVLHNPLEGDVGAVFGLGFPPFHGGPFRFVDHYGAGRLVSLMETFQNAYGPEFAPCQLLLDHAKDPTLRFHK</sequence>
<dbReference type="InterPro" id="IPR006176">
    <property type="entry name" value="3-OHacyl-CoA_DH_NAD-bd"/>
</dbReference>
<dbReference type="AlphaFoldDB" id="T1K2S5"/>
<dbReference type="InterPro" id="IPR006108">
    <property type="entry name" value="3HC_DH_C"/>
</dbReference>
<evidence type="ECO:0000256" key="7">
    <source>
        <dbReference type="ARBA" id="ARBA00022481"/>
    </source>
</evidence>
<dbReference type="SUPFAM" id="SSF51735">
    <property type="entry name" value="NAD(P)-binding Rossmann-fold domains"/>
    <property type="match status" value="1"/>
</dbReference>
<gene>
    <name evidence="44" type="primary">107359547</name>
</gene>
<dbReference type="eggNOG" id="KOG1683">
    <property type="taxonomic scope" value="Eukaryota"/>
</dbReference>
<name>T1K2S5_TETUR</name>
<keyword evidence="7" id="KW-0488">Methylation</keyword>
<comment type="similarity">
    <text evidence="4">In the central section; belongs to the 3-hydroxyacyl-CoA dehydrogenase family.</text>
</comment>
<dbReference type="Gene3D" id="1.10.1040.50">
    <property type="match status" value="1"/>
</dbReference>
<evidence type="ECO:0000313" key="45">
    <source>
        <dbReference type="Proteomes" id="UP000015104"/>
    </source>
</evidence>
<comment type="similarity">
    <text evidence="5">In the N-terminal section; belongs to the enoyl-CoA hydratase/isomerase family.</text>
</comment>
<dbReference type="GO" id="GO:0006635">
    <property type="term" value="P:fatty acid beta-oxidation"/>
    <property type="evidence" value="ECO:0007669"/>
    <property type="project" value="UniProtKB-UniPathway"/>
</dbReference>
<dbReference type="InterPro" id="IPR001753">
    <property type="entry name" value="Enoyl-CoA_hydra/iso"/>
</dbReference>
<keyword evidence="18" id="KW-0472">Membrane</keyword>
<dbReference type="GO" id="GO:0005743">
    <property type="term" value="C:mitochondrial inner membrane"/>
    <property type="evidence" value="ECO:0007669"/>
    <property type="project" value="UniProtKB-SubCell"/>
</dbReference>
<evidence type="ECO:0000313" key="44">
    <source>
        <dbReference type="EnsemblMetazoa" id="tetur04g06130.1"/>
    </source>
</evidence>
<dbReference type="EC" id="4.2.1.17" evidence="6"/>
<dbReference type="STRING" id="32264.T1K2S5"/>
<evidence type="ECO:0000256" key="16">
    <source>
        <dbReference type="ARBA" id="ARBA00023098"/>
    </source>
</evidence>
<protein>
    <recommendedName>
        <fullName evidence="37">Trifunctional enzyme subunit alpha, mitochondrial</fullName>
        <ecNumber evidence="36">1.1.1.211</ecNumber>
        <ecNumber evidence="6">4.2.1.17</ecNumber>
    </recommendedName>
    <alternativeName>
        <fullName evidence="38">Monolysocardiolipin acyltransferase</fullName>
    </alternativeName>
    <alternativeName>
        <fullName evidence="39">TP-alpha</fullName>
    </alternativeName>
</protein>
<accession>T1K2S5</accession>
<evidence type="ECO:0000256" key="35">
    <source>
        <dbReference type="ARBA" id="ARBA00062153"/>
    </source>
</evidence>
<evidence type="ECO:0000256" key="21">
    <source>
        <dbReference type="ARBA" id="ARBA00035854"/>
    </source>
</evidence>
<evidence type="ECO:0000256" key="20">
    <source>
        <dbReference type="ARBA" id="ARBA00023268"/>
    </source>
</evidence>